<dbReference type="PANTHER" id="PTHR30283">
    <property type="entry name" value="PEROXIDE STRESS RESPONSE PROTEIN YAAA"/>
    <property type="match status" value="1"/>
</dbReference>
<dbReference type="EMBL" id="AP024484">
    <property type="protein sequence ID" value="BCS85218.1"/>
    <property type="molecule type" value="Genomic_DNA"/>
</dbReference>
<evidence type="ECO:0000313" key="3">
    <source>
        <dbReference type="Proteomes" id="UP001319045"/>
    </source>
</evidence>
<name>A0ABN6EIR5_9BACT</name>
<protein>
    <recommendedName>
        <fullName evidence="1">UPF0246 protein prwr041_11110</fullName>
    </recommendedName>
</protein>
<dbReference type="PANTHER" id="PTHR30283:SF4">
    <property type="entry name" value="PEROXIDE STRESS RESISTANCE PROTEIN YAAA"/>
    <property type="match status" value="1"/>
</dbReference>
<comment type="similarity">
    <text evidence="1">Belongs to the UPF0246 family.</text>
</comment>
<dbReference type="Proteomes" id="UP001319045">
    <property type="component" value="Chromosome"/>
</dbReference>
<dbReference type="Pfam" id="PF03883">
    <property type="entry name" value="H2O2_YaaD"/>
    <property type="match status" value="1"/>
</dbReference>
<keyword evidence="3" id="KW-1185">Reference proteome</keyword>
<sequence>MQILIGCAKIMTGCATSDISFATEPTFQSHANDNAMQMLNYSVEELCEMLHINRDMALENWKRFRSFHDNSIRQPAAFCYDGMVYQRLAPETLSDSELLYANEHLMISSFLYGILRPLDMINKYRLEGNVTLPNHNSKSMFDFWKPILTDWFINKIKADDGILIYLASDEMRNLFDWKRVKKEVKVITPSFKVDKNGKLKTIVIYTKMCRGAMARYIIKNRITNIDELKSFEYEGFSIDDSNEEWNYVL</sequence>
<dbReference type="RefSeq" id="WP_207155374.1">
    <property type="nucleotide sequence ID" value="NZ_AP024484.1"/>
</dbReference>
<evidence type="ECO:0000313" key="2">
    <source>
        <dbReference type="EMBL" id="BCS85218.1"/>
    </source>
</evidence>
<dbReference type="InterPro" id="IPR005583">
    <property type="entry name" value="YaaA"/>
</dbReference>
<proteinExistence type="inferred from homology"/>
<accession>A0ABN6EIR5</accession>
<gene>
    <name evidence="2" type="ORF">prwr041_11110</name>
</gene>
<reference evidence="2 3" key="1">
    <citation type="journal article" date="2022" name="Int. J. Syst. Evol. Microbiol.">
        <title>Prevotella herbatica sp. nov., a plant polysaccharide-decomposing anaerobic bacterium isolated from a methanogenic reactor.</title>
        <authorList>
            <person name="Uek A."/>
            <person name="Tonouchi A."/>
            <person name="Kaku N."/>
            <person name="Ueki K."/>
        </authorList>
    </citation>
    <scope>NUCLEOTIDE SEQUENCE [LARGE SCALE GENOMIC DNA]</scope>
    <source>
        <strain evidence="2 3">WR041</strain>
    </source>
</reference>
<evidence type="ECO:0000256" key="1">
    <source>
        <dbReference type="HAMAP-Rule" id="MF_00652"/>
    </source>
</evidence>
<organism evidence="2 3">
    <name type="scientific">Prevotella herbatica</name>
    <dbReference type="NCBI Taxonomy" id="2801997"/>
    <lineage>
        <taxon>Bacteria</taxon>
        <taxon>Pseudomonadati</taxon>
        <taxon>Bacteroidota</taxon>
        <taxon>Bacteroidia</taxon>
        <taxon>Bacteroidales</taxon>
        <taxon>Prevotellaceae</taxon>
        <taxon>Prevotella</taxon>
    </lineage>
</organism>
<dbReference type="HAMAP" id="MF_00652">
    <property type="entry name" value="UPF0246"/>
    <property type="match status" value="1"/>
</dbReference>